<dbReference type="RefSeq" id="WP_011731525.1">
    <property type="nucleotide sequence ID" value="NZ_CP009495.1"/>
</dbReference>
<dbReference type="SUPFAM" id="SSF54427">
    <property type="entry name" value="NTF2-like"/>
    <property type="match status" value="1"/>
</dbReference>
<dbReference type="Gene3D" id="3.10.450.50">
    <property type="match status" value="1"/>
</dbReference>
<dbReference type="Pfam" id="PF13577">
    <property type="entry name" value="SnoaL_4"/>
    <property type="match status" value="1"/>
</dbReference>
<organism evidence="2">
    <name type="scientific">Mycolicibacterium smegmatis</name>
    <name type="common">Mycobacterium smegmatis</name>
    <dbReference type="NCBI Taxonomy" id="1772"/>
    <lineage>
        <taxon>Bacteria</taxon>
        <taxon>Bacillati</taxon>
        <taxon>Actinomycetota</taxon>
        <taxon>Actinomycetes</taxon>
        <taxon>Mycobacteriales</taxon>
        <taxon>Mycobacteriaceae</taxon>
        <taxon>Mycolicibacterium</taxon>
    </lineage>
</organism>
<dbReference type="KEGG" id="msn:LI99_33460"/>
<dbReference type="InterPro" id="IPR032710">
    <property type="entry name" value="NTF2-like_dom_sf"/>
</dbReference>
<dbReference type="KEGG" id="msh:LI98_33465"/>
<protein>
    <recommendedName>
        <fullName evidence="1">SnoaL-like domain-containing protein</fullName>
    </recommendedName>
</protein>
<evidence type="ECO:0000313" key="2">
    <source>
        <dbReference type="EMBL" id="VTP05911.1"/>
    </source>
</evidence>
<proteinExistence type="predicted"/>
<name>A0A653F9W8_MYCSM</name>
<evidence type="ECO:0000259" key="1">
    <source>
        <dbReference type="Pfam" id="PF13577"/>
    </source>
</evidence>
<feature type="domain" description="SnoaL-like" evidence="1">
    <location>
        <begin position="12"/>
        <end position="151"/>
    </location>
</feature>
<gene>
    <name evidence="2" type="ORF">BIN_B_00216</name>
</gene>
<dbReference type="EMBL" id="LR589626">
    <property type="protein sequence ID" value="VTP05911.1"/>
    <property type="molecule type" value="Genomic_DNA"/>
</dbReference>
<reference evidence="2" key="1">
    <citation type="submission" date="2019-05" db="EMBL/GenBank/DDBJ databases">
        <authorList>
            <person name="Naeem R."/>
            <person name="Antony C."/>
            <person name="Guan Q."/>
        </authorList>
    </citation>
    <scope>NUCLEOTIDE SEQUENCE</scope>
    <source>
        <strain evidence="2">1</strain>
    </source>
</reference>
<accession>A0A653F9W8</accession>
<sequence length="180" mass="19166">MPESATLEDRLRTIEDTLAIYALLATHPISADTGEPELIEGIYTEDFVFDRGPGLAGAQGVSAMVDLVGNAAHHAAIAGGLAHFGSLPLIELDGDTATATSYLALITPDHGGAERELPNHGSSTGFRIHRVLANRWSLTRADGRWRISKRTVLPMDGSGPALDDVVRKANPFSSIRNNCP</sequence>
<dbReference type="AlphaFoldDB" id="A0A653F9W8"/>
<dbReference type="InterPro" id="IPR037401">
    <property type="entry name" value="SnoaL-like"/>
</dbReference>